<evidence type="ECO:0000313" key="1">
    <source>
        <dbReference type="EMBL" id="MBX00699.1"/>
    </source>
</evidence>
<protein>
    <submittedName>
        <fullName evidence="1">Uncharacterized protein</fullName>
    </submittedName>
</protein>
<dbReference type="AlphaFoldDB" id="A0A2P2K4S8"/>
<sequence length="68" mass="7317">MKVSSPSTLSLEGSIISLPSSESSLVTNIVGVRTRTTKTSMHKQNHPIFLVLIAQSQVRAKMVPIIGI</sequence>
<accession>A0A2P2K4S8</accession>
<organism evidence="1">
    <name type="scientific">Rhizophora mucronata</name>
    <name type="common">Asiatic mangrove</name>
    <dbReference type="NCBI Taxonomy" id="61149"/>
    <lineage>
        <taxon>Eukaryota</taxon>
        <taxon>Viridiplantae</taxon>
        <taxon>Streptophyta</taxon>
        <taxon>Embryophyta</taxon>
        <taxon>Tracheophyta</taxon>
        <taxon>Spermatophyta</taxon>
        <taxon>Magnoliopsida</taxon>
        <taxon>eudicotyledons</taxon>
        <taxon>Gunneridae</taxon>
        <taxon>Pentapetalae</taxon>
        <taxon>rosids</taxon>
        <taxon>fabids</taxon>
        <taxon>Malpighiales</taxon>
        <taxon>Rhizophoraceae</taxon>
        <taxon>Rhizophora</taxon>
    </lineage>
</organism>
<proteinExistence type="predicted"/>
<reference evidence="1" key="1">
    <citation type="submission" date="2018-02" db="EMBL/GenBank/DDBJ databases">
        <title>Rhizophora mucronata_Transcriptome.</title>
        <authorList>
            <person name="Meera S.P."/>
            <person name="Sreeshan A."/>
            <person name="Augustine A."/>
        </authorList>
    </citation>
    <scope>NUCLEOTIDE SEQUENCE</scope>
    <source>
        <tissue evidence="1">Leaf</tissue>
    </source>
</reference>
<dbReference type="EMBL" id="GGEC01020215">
    <property type="protein sequence ID" value="MBX00699.1"/>
    <property type="molecule type" value="Transcribed_RNA"/>
</dbReference>
<name>A0A2P2K4S8_RHIMU</name>